<reference evidence="1" key="1">
    <citation type="journal article" date="2021" name="Proc. Natl. Acad. Sci. U.S.A.">
        <title>A Catalog of Tens of Thousands of Viruses from Human Metagenomes Reveals Hidden Associations with Chronic Diseases.</title>
        <authorList>
            <person name="Tisza M.J."/>
            <person name="Buck C.B."/>
        </authorList>
    </citation>
    <scope>NUCLEOTIDE SEQUENCE</scope>
    <source>
        <strain evidence="1">Ctu2j3</strain>
    </source>
</reference>
<dbReference type="EMBL" id="BK016090">
    <property type="protein sequence ID" value="DAF94194.1"/>
    <property type="molecule type" value="Genomic_DNA"/>
</dbReference>
<protein>
    <submittedName>
        <fullName evidence="1">Uncharacterized protein</fullName>
    </submittedName>
</protein>
<proteinExistence type="predicted"/>
<evidence type="ECO:0000313" key="1">
    <source>
        <dbReference type="EMBL" id="DAF94194.1"/>
    </source>
</evidence>
<accession>A0A8S5UIG5</accession>
<organism evidence="1">
    <name type="scientific">Myoviridae sp. ctu2j3</name>
    <dbReference type="NCBI Taxonomy" id="2825197"/>
    <lineage>
        <taxon>Viruses</taxon>
        <taxon>Duplodnaviria</taxon>
        <taxon>Heunggongvirae</taxon>
        <taxon>Uroviricota</taxon>
        <taxon>Caudoviricetes</taxon>
    </lineage>
</organism>
<sequence>MTRPPVLNTVHELLAGIEAVFLNTIYDNSMLNDAQTRSAVEVALETWLMGAVPLGIEYVAACTELDNPPDLMVWSKENQCWVYDMVARVDIRSPGTHYHIVLSVLGSRLTQYLVN</sequence>
<dbReference type="EMBL" id="BK016090">
    <property type="protein sequence ID" value="DAF94217.1"/>
    <property type="molecule type" value="Genomic_DNA"/>
</dbReference>
<name>A0A8S5UIG5_9CAUD</name>